<evidence type="ECO:0000313" key="5">
    <source>
        <dbReference type="Proteomes" id="UP000655994"/>
    </source>
</evidence>
<proteinExistence type="predicted"/>
<gene>
    <name evidence="2" type="ORF">JHC10_03895</name>
    <name evidence="3" type="ORF">JHC11_09545</name>
</gene>
<sequence length="132" mass="14378">MMKKFAVFLIVIATSLLSFSALAQNGVVVSQTEINEESVSRIFLGQSRVLTGVNLPEDSATRKAFEETLLGQSGEQLKRHWAKLKFTGRATPLDTLANDDAVIEFLKSNPQGIGYVSDKSKVSGDLKVIATF</sequence>
<dbReference type="EMBL" id="JAEMOP010000009">
    <property type="protein sequence ID" value="MBJ7316222.1"/>
    <property type="molecule type" value="Genomic_DNA"/>
</dbReference>
<feature type="signal peptide" evidence="1">
    <location>
        <begin position="1"/>
        <end position="23"/>
    </location>
</feature>
<dbReference type="AlphaFoldDB" id="A0A8I1GC53"/>
<evidence type="ECO:0000313" key="2">
    <source>
        <dbReference type="EMBL" id="MBJ7266083.1"/>
    </source>
</evidence>
<dbReference type="Proteomes" id="UP000621390">
    <property type="component" value="Unassembled WGS sequence"/>
</dbReference>
<dbReference type="RefSeq" id="WP_199493898.1">
    <property type="nucleotide sequence ID" value="NZ_DFAS01000021.1"/>
</dbReference>
<dbReference type="EMBL" id="JAEMOS010000011">
    <property type="protein sequence ID" value="MBJ7266083.1"/>
    <property type="molecule type" value="Genomic_DNA"/>
</dbReference>
<accession>A0A8I1GC53</accession>
<organism evidence="3 4">
    <name type="scientific">Idiomarina abyssalis</name>
    <dbReference type="NCBI Taxonomy" id="86102"/>
    <lineage>
        <taxon>Bacteria</taxon>
        <taxon>Pseudomonadati</taxon>
        <taxon>Pseudomonadota</taxon>
        <taxon>Gammaproteobacteria</taxon>
        <taxon>Alteromonadales</taxon>
        <taxon>Idiomarinaceae</taxon>
        <taxon>Idiomarina</taxon>
    </lineage>
</organism>
<feature type="chain" id="PRO_5034032202" evidence="1">
    <location>
        <begin position="24"/>
        <end position="132"/>
    </location>
</feature>
<keyword evidence="1" id="KW-0732">Signal</keyword>
<dbReference type="SUPFAM" id="SSF53850">
    <property type="entry name" value="Periplasmic binding protein-like II"/>
    <property type="match status" value="1"/>
</dbReference>
<comment type="caution">
    <text evidence="3">The sequence shown here is derived from an EMBL/GenBank/DDBJ whole genome shotgun (WGS) entry which is preliminary data.</text>
</comment>
<evidence type="ECO:0000313" key="3">
    <source>
        <dbReference type="EMBL" id="MBJ7316222.1"/>
    </source>
</evidence>
<dbReference type="Proteomes" id="UP000655994">
    <property type="component" value="Unassembled WGS sequence"/>
</dbReference>
<reference evidence="3 5" key="1">
    <citation type="submission" date="2020-09" db="EMBL/GenBank/DDBJ databases">
        <title>Draft Genomes of Bacterial Isolates from North Pond Shallow Sediments.</title>
        <authorList>
            <person name="Kiel Reese B."/>
            <person name="Mullis M."/>
            <person name="Weisend R.E."/>
        </authorList>
    </citation>
    <scope>NUCLEOTIDE SEQUENCE</scope>
    <source>
        <strain evidence="3">KJE-2</strain>
        <strain evidence="2 5">KJE-3</strain>
    </source>
</reference>
<evidence type="ECO:0000313" key="4">
    <source>
        <dbReference type="Proteomes" id="UP000621390"/>
    </source>
</evidence>
<keyword evidence="5" id="KW-1185">Reference proteome</keyword>
<evidence type="ECO:0000256" key="1">
    <source>
        <dbReference type="SAM" id="SignalP"/>
    </source>
</evidence>
<dbReference type="Gene3D" id="3.40.190.10">
    <property type="entry name" value="Periplasmic binding protein-like II"/>
    <property type="match status" value="1"/>
</dbReference>
<protein>
    <submittedName>
        <fullName evidence="3">Phosphate ABC transporter substrate-binding protein</fullName>
    </submittedName>
</protein>
<name>A0A8I1GC53_9GAMM</name>